<dbReference type="InterPro" id="IPR043502">
    <property type="entry name" value="DNA/RNA_pol_sf"/>
</dbReference>
<evidence type="ECO:0000313" key="3">
    <source>
        <dbReference type="Proteomes" id="UP000325315"/>
    </source>
</evidence>
<dbReference type="InterPro" id="IPR053134">
    <property type="entry name" value="RNA-dir_DNA_polymerase"/>
</dbReference>
<gene>
    <name evidence="2" type="ORF">EPI10_028815</name>
</gene>
<dbReference type="OrthoDB" id="2431547at2759"/>
<dbReference type="PANTHER" id="PTHR24559:SF444">
    <property type="entry name" value="REVERSE TRANSCRIPTASE DOMAIN-CONTAINING PROTEIN"/>
    <property type="match status" value="1"/>
</dbReference>
<feature type="domain" description="Reverse transcriptase" evidence="1">
    <location>
        <begin position="1"/>
        <end position="59"/>
    </location>
</feature>
<dbReference type="GO" id="GO:0003964">
    <property type="term" value="F:RNA-directed DNA polymerase activity"/>
    <property type="evidence" value="ECO:0007669"/>
    <property type="project" value="UniProtKB-KW"/>
</dbReference>
<name>A0A5B6UZB7_9ROSI</name>
<organism evidence="2 3">
    <name type="scientific">Gossypium australe</name>
    <dbReference type="NCBI Taxonomy" id="47621"/>
    <lineage>
        <taxon>Eukaryota</taxon>
        <taxon>Viridiplantae</taxon>
        <taxon>Streptophyta</taxon>
        <taxon>Embryophyta</taxon>
        <taxon>Tracheophyta</taxon>
        <taxon>Spermatophyta</taxon>
        <taxon>Magnoliopsida</taxon>
        <taxon>eudicotyledons</taxon>
        <taxon>Gunneridae</taxon>
        <taxon>Pentapetalae</taxon>
        <taxon>rosids</taxon>
        <taxon>malvids</taxon>
        <taxon>Malvales</taxon>
        <taxon>Malvaceae</taxon>
        <taxon>Malvoideae</taxon>
        <taxon>Gossypium</taxon>
    </lineage>
</organism>
<dbReference type="InterPro" id="IPR000477">
    <property type="entry name" value="RT_dom"/>
</dbReference>
<keyword evidence="2" id="KW-0548">Nucleotidyltransferase</keyword>
<accession>A0A5B6UZB7</accession>
<reference evidence="3" key="1">
    <citation type="journal article" date="2019" name="Plant Biotechnol. J.">
        <title>Genome sequencing of the Australian wild diploid species Gossypium australe highlights disease resistance and delayed gland morphogenesis.</title>
        <authorList>
            <person name="Cai Y."/>
            <person name="Cai X."/>
            <person name="Wang Q."/>
            <person name="Wang P."/>
            <person name="Zhang Y."/>
            <person name="Cai C."/>
            <person name="Xu Y."/>
            <person name="Wang K."/>
            <person name="Zhou Z."/>
            <person name="Wang C."/>
            <person name="Geng S."/>
            <person name="Li B."/>
            <person name="Dong Q."/>
            <person name="Hou Y."/>
            <person name="Wang H."/>
            <person name="Ai P."/>
            <person name="Liu Z."/>
            <person name="Yi F."/>
            <person name="Sun M."/>
            <person name="An G."/>
            <person name="Cheng J."/>
            <person name="Zhang Y."/>
            <person name="Shi Q."/>
            <person name="Xie Y."/>
            <person name="Shi X."/>
            <person name="Chang Y."/>
            <person name="Huang F."/>
            <person name="Chen Y."/>
            <person name="Hong S."/>
            <person name="Mi L."/>
            <person name="Sun Q."/>
            <person name="Zhang L."/>
            <person name="Zhou B."/>
            <person name="Peng R."/>
            <person name="Zhang X."/>
            <person name="Liu F."/>
        </authorList>
    </citation>
    <scope>NUCLEOTIDE SEQUENCE [LARGE SCALE GENOMIC DNA]</scope>
    <source>
        <strain evidence="3">cv. PA1801</strain>
    </source>
</reference>
<dbReference type="AlphaFoldDB" id="A0A5B6UZB7"/>
<comment type="caution">
    <text evidence="2">The sequence shown here is derived from an EMBL/GenBank/DDBJ whole genome shotgun (WGS) entry which is preliminary data.</text>
</comment>
<dbReference type="PANTHER" id="PTHR24559">
    <property type="entry name" value="TRANSPOSON TY3-I GAG-POL POLYPROTEIN"/>
    <property type="match status" value="1"/>
</dbReference>
<sequence>MPFGLMNALGAFMDLMNCMFLPYLDQFLVVFIDDILIYSRSEAEHGKHFRTILQVLHEKQIFEKHLVNFSEIIFWEHVISVEGIRVDPKNIELSFSGKHRKMSLKRFVNEFSKIALPMTKLLYKMCHSNGIISVRIKCRSRCSEPEVEN</sequence>
<evidence type="ECO:0000259" key="1">
    <source>
        <dbReference type="Pfam" id="PF00078"/>
    </source>
</evidence>
<proteinExistence type="predicted"/>
<dbReference type="Pfam" id="PF00078">
    <property type="entry name" value="RVT_1"/>
    <property type="match status" value="1"/>
</dbReference>
<protein>
    <submittedName>
        <fullName evidence="2">RNA-directed DNA polymerase-like protein</fullName>
    </submittedName>
</protein>
<keyword evidence="3" id="KW-1185">Reference proteome</keyword>
<evidence type="ECO:0000313" key="2">
    <source>
        <dbReference type="EMBL" id="KAA3462322.1"/>
    </source>
</evidence>
<keyword evidence="2" id="KW-0695">RNA-directed DNA polymerase</keyword>
<dbReference type="EMBL" id="SMMG02000009">
    <property type="protein sequence ID" value="KAA3462322.1"/>
    <property type="molecule type" value="Genomic_DNA"/>
</dbReference>
<dbReference type="Proteomes" id="UP000325315">
    <property type="component" value="Unassembled WGS sequence"/>
</dbReference>
<dbReference type="SUPFAM" id="SSF56672">
    <property type="entry name" value="DNA/RNA polymerases"/>
    <property type="match status" value="1"/>
</dbReference>
<dbReference type="InterPro" id="IPR043128">
    <property type="entry name" value="Rev_trsase/Diguanyl_cyclase"/>
</dbReference>
<dbReference type="Gene3D" id="3.30.70.270">
    <property type="match status" value="1"/>
</dbReference>
<keyword evidence="2" id="KW-0808">Transferase</keyword>